<dbReference type="SMART" id="SM00733">
    <property type="entry name" value="Mterf"/>
    <property type="match status" value="2"/>
</dbReference>
<dbReference type="GO" id="GO:0003700">
    <property type="term" value="F:DNA-binding transcription factor activity"/>
    <property type="evidence" value="ECO:0007669"/>
    <property type="project" value="InterPro"/>
</dbReference>
<feature type="domain" description="WRKY" evidence="10">
    <location>
        <begin position="127"/>
        <end position="190"/>
    </location>
</feature>
<dbReference type="GO" id="GO:0006353">
    <property type="term" value="P:DNA-templated transcription termination"/>
    <property type="evidence" value="ECO:0007669"/>
    <property type="project" value="UniProtKB-KW"/>
</dbReference>
<sequence length="641" mass="72095">MESSWHENLPATRMKAIDELVRGQEIAKRLKLVMNRSTGADGYLSAGDLVMEIMNSFNSTLSILKRGEFDEFVSQIPANTQMGSPCWDGRKSEDSGESGRSTTATLKVKDRRGCYKRRKNSHSWMNEASALTDDGHAWRKYGQKLILNAKYPRSYFRCTHKFDQHCQATKQVQRVQEEPPLYRTTYHGHHTCKNLLKASHFVLDPIDQHHKDSSILLSFNNNKNNDENNTNHLTSKQDNLLFPSFQSIKQEPCKKEESNLIDMPISHDQTTHNNQAPSSDYLLSPEDHDHMSTFDHGDVISGVNSSCTTSSHSLDVDRIIGGSADFSSTLVEMKPNRQATVQKHLNLRLVKHLVSRTEQPSPSSLFSTTATANLQYNSFTVSYLIRNCGFSLKSALSASNYLHFDGPDKPDALINLFKSHGASGPILAELSLPQSNIVWALGSRPGVFVASFERFKGIVEEIKEMGLNPWELCFVKAVISMNRISKATWEKKVDVHTKWGWTVEEILAAFKKFTNCMNISEDKIMATTDFFVNKLGCQSSVIAKHPVLLGLSLNKRVIPTASVIQFLISEGLLKNDYSYTPTVFTGTEEHFLPKYVNCYDKAPQLLELMVLSSTFQCVNVVMDVLPGDQPQSKNGHSSYDH</sequence>
<protein>
    <recommendedName>
        <fullName evidence="10">WRKY domain-containing protein</fullName>
    </recommendedName>
</protein>
<dbReference type="PANTHER" id="PTHR13068:SF166">
    <property type="entry name" value="TRANSCRIPTION TERMINATION FACTOR MTERF15, MITOCHONDRIAL-LIKE"/>
    <property type="match status" value="1"/>
</dbReference>
<evidence type="ECO:0000256" key="8">
    <source>
        <dbReference type="ARBA" id="ARBA00023242"/>
    </source>
</evidence>
<dbReference type="Proteomes" id="UP001314170">
    <property type="component" value="Unassembled WGS sequence"/>
</dbReference>
<keyword evidence="4" id="KW-0809">Transit peptide</keyword>
<dbReference type="InterPro" id="IPR036576">
    <property type="entry name" value="WRKY_dom_sf"/>
</dbReference>
<dbReference type="InterPro" id="IPR038538">
    <property type="entry name" value="MTERF_sf"/>
</dbReference>
<dbReference type="Gene3D" id="2.20.25.80">
    <property type="entry name" value="WRKY domain"/>
    <property type="match status" value="1"/>
</dbReference>
<comment type="caution">
    <text evidence="11">The sequence shown here is derived from an EMBL/GenBank/DDBJ whole genome shotgun (WGS) entry which is preliminary data.</text>
</comment>
<dbReference type="GO" id="GO:0043565">
    <property type="term" value="F:sequence-specific DNA binding"/>
    <property type="evidence" value="ECO:0007669"/>
    <property type="project" value="InterPro"/>
</dbReference>
<dbReference type="FunFam" id="1.25.70.10:FF:000001">
    <property type="entry name" value="Mitochondrial transcription termination factor-like"/>
    <property type="match status" value="1"/>
</dbReference>
<comment type="similarity">
    <text evidence="2">Belongs to the mTERF family.</text>
</comment>
<proteinExistence type="inferred from homology"/>
<keyword evidence="7" id="KW-0804">Transcription</keyword>
<dbReference type="PROSITE" id="PS50811">
    <property type="entry name" value="WRKY"/>
    <property type="match status" value="1"/>
</dbReference>
<keyword evidence="6" id="KW-0238">DNA-binding</keyword>
<evidence type="ECO:0000256" key="7">
    <source>
        <dbReference type="ARBA" id="ARBA00023163"/>
    </source>
</evidence>
<keyword evidence="8" id="KW-0539">Nucleus</keyword>
<dbReference type="PANTHER" id="PTHR13068">
    <property type="entry name" value="CGI-12 PROTEIN-RELATED"/>
    <property type="match status" value="1"/>
</dbReference>
<reference evidence="11 12" key="1">
    <citation type="submission" date="2024-01" db="EMBL/GenBank/DDBJ databases">
        <authorList>
            <person name="Waweru B."/>
        </authorList>
    </citation>
    <scope>NUCLEOTIDE SEQUENCE [LARGE SCALE GENOMIC DNA]</scope>
</reference>
<dbReference type="Pfam" id="PF02536">
    <property type="entry name" value="mTERF"/>
    <property type="match status" value="1"/>
</dbReference>
<keyword evidence="12" id="KW-1185">Reference proteome</keyword>
<dbReference type="Gene3D" id="1.25.70.10">
    <property type="entry name" value="Transcription termination factor 3, mitochondrial"/>
    <property type="match status" value="1"/>
</dbReference>
<evidence type="ECO:0000313" key="11">
    <source>
        <dbReference type="EMBL" id="CAK7343544.1"/>
    </source>
</evidence>
<dbReference type="Pfam" id="PF03106">
    <property type="entry name" value="WRKY"/>
    <property type="match status" value="1"/>
</dbReference>
<organism evidence="11 12">
    <name type="scientific">Dovyalis caffra</name>
    <dbReference type="NCBI Taxonomy" id="77055"/>
    <lineage>
        <taxon>Eukaryota</taxon>
        <taxon>Viridiplantae</taxon>
        <taxon>Streptophyta</taxon>
        <taxon>Embryophyta</taxon>
        <taxon>Tracheophyta</taxon>
        <taxon>Spermatophyta</taxon>
        <taxon>Magnoliopsida</taxon>
        <taxon>eudicotyledons</taxon>
        <taxon>Gunneridae</taxon>
        <taxon>Pentapetalae</taxon>
        <taxon>rosids</taxon>
        <taxon>fabids</taxon>
        <taxon>Malpighiales</taxon>
        <taxon>Salicaceae</taxon>
        <taxon>Flacourtieae</taxon>
        <taxon>Dovyalis</taxon>
    </lineage>
</organism>
<dbReference type="AlphaFoldDB" id="A0AAV1S0S5"/>
<evidence type="ECO:0000256" key="6">
    <source>
        <dbReference type="ARBA" id="ARBA00023125"/>
    </source>
</evidence>
<dbReference type="SUPFAM" id="SSF118290">
    <property type="entry name" value="WRKY DNA-binding domain"/>
    <property type="match status" value="1"/>
</dbReference>
<feature type="region of interest" description="Disordered" evidence="9">
    <location>
        <begin position="83"/>
        <end position="103"/>
    </location>
</feature>
<evidence type="ECO:0000313" key="12">
    <source>
        <dbReference type="Proteomes" id="UP001314170"/>
    </source>
</evidence>
<dbReference type="GO" id="GO:0005634">
    <property type="term" value="C:nucleus"/>
    <property type="evidence" value="ECO:0007669"/>
    <property type="project" value="UniProtKB-SubCell"/>
</dbReference>
<evidence type="ECO:0000256" key="4">
    <source>
        <dbReference type="ARBA" id="ARBA00022946"/>
    </source>
</evidence>
<name>A0AAV1S0S5_9ROSI</name>
<evidence type="ECO:0000259" key="10">
    <source>
        <dbReference type="PROSITE" id="PS50811"/>
    </source>
</evidence>
<evidence type="ECO:0000256" key="2">
    <source>
        <dbReference type="ARBA" id="ARBA00007692"/>
    </source>
</evidence>
<evidence type="ECO:0000256" key="9">
    <source>
        <dbReference type="SAM" id="MobiDB-lite"/>
    </source>
</evidence>
<evidence type="ECO:0000256" key="3">
    <source>
        <dbReference type="ARBA" id="ARBA00022472"/>
    </source>
</evidence>
<comment type="subcellular location">
    <subcellularLocation>
        <location evidence="1">Nucleus</location>
    </subcellularLocation>
</comment>
<dbReference type="EMBL" id="CAWUPB010001160">
    <property type="protein sequence ID" value="CAK7343544.1"/>
    <property type="molecule type" value="Genomic_DNA"/>
</dbReference>
<evidence type="ECO:0000256" key="1">
    <source>
        <dbReference type="ARBA" id="ARBA00004123"/>
    </source>
</evidence>
<dbReference type="SMART" id="SM00774">
    <property type="entry name" value="WRKY"/>
    <property type="match status" value="1"/>
</dbReference>
<accession>A0AAV1S0S5</accession>
<dbReference type="InterPro" id="IPR003657">
    <property type="entry name" value="WRKY_dom"/>
</dbReference>
<evidence type="ECO:0000256" key="5">
    <source>
        <dbReference type="ARBA" id="ARBA00023015"/>
    </source>
</evidence>
<dbReference type="InterPro" id="IPR003690">
    <property type="entry name" value="MTERF"/>
</dbReference>
<gene>
    <name evidence="11" type="ORF">DCAF_LOCUS17362</name>
</gene>
<keyword evidence="3" id="KW-0806">Transcription termination</keyword>
<keyword evidence="5" id="KW-0805">Transcription regulation</keyword>